<sequence length="359" mass="38888">MHEPDFAAPLCAADDGRAEDALPALSAADILLIEHLHGGFPLSERPFAEVGAHLGMDEAQVLQRLHRLLARGQLTRFGPLFQIERAGGLFVLAAMEVPESDFDTVAALLHAMPEVAHNYRREHRLNMWFVIAAETPAAAQEALGRIAFATALQVHAFPKEREYHVELRLPLRAGAWGMDLPAAQPAPQPAQVAHAAASRPLTDFERALVAATQSGLPLVERPYEAVAATLGTSSATVRAALQDMLARGLIRRIGAVPHHVRLGFTANGMSVWDVDDDQVDALGEAVGRLPGVSHCYRRPRRPGWPYNLFAMLHGRSRTSVHAQAEAVAELLGAACRSHDILFSSAVLKKTGLRLHPQGV</sequence>
<protein>
    <recommendedName>
        <fullName evidence="4">siroheme decarboxylase</fullName>
        <ecNumber evidence="4">4.1.1.111</ecNumber>
    </recommendedName>
</protein>
<evidence type="ECO:0000256" key="5">
    <source>
        <dbReference type="ARBA" id="ARBA00048470"/>
    </source>
</evidence>
<accession>A0ABU5IF65</accession>
<evidence type="ECO:0000313" key="9">
    <source>
        <dbReference type="Proteomes" id="UP001293718"/>
    </source>
</evidence>
<keyword evidence="1" id="KW-0456">Lyase</keyword>
<dbReference type="Pfam" id="PF22451">
    <property type="entry name" value="NirdL-like_HTH"/>
    <property type="match status" value="2"/>
</dbReference>
<proteinExistence type="inferred from homology"/>
<dbReference type="RefSeq" id="WP_322465983.1">
    <property type="nucleotide sequence ID" value="NZ_JAXOJX010000022.1"/>
</dbReference>
<dbReference type="InterPro" id="IPR040523">
    <property type="entry name" value="AsnC_trans_reg2"/>
</dbReference>
<dbReference type="Pfam" id="PF17805">
    <property type="entry name" value="AsnC_trans_reg2"/>
    <property type="match status" value="2"/>
</dbReference>
<evidence type="ECO:0000256" key="1">
    <source>
        <dbReference type="ARBA" id="ARBA00023239"/>
    </source>
</evidence>
<evidence type="ECO:0000256" key="4">
    <source>
        <dbReference type="ARBA" id="ARBA00023471"/>
    </source>
</evidence>
<dbReference type="EC" id="4.1.1.111" evidence="4"/>
<evidence type="ECO:0000259" key="6">
    <source>
        <dbReference type="Pfam" id="PF17805"/>
    </source>
</evidence>
<dbReference type="Gene3D" id="3.30.70.3460">
    <property type="match status" value="2"/>
</dbReference>
<organism evidence="8 9">
    <name type="scientific">Azohydromonas lata</name>
    <dbReference type="NCBI Taxonomy" id="45677"/>
    <lineage>
        <taxon>Bacteria</taxon>
        <taxon>Pseudomonadati</taxon>
        <taxon>Pseudomonadota</taxon>
        <taxon>Betaproteobacteria</taxon>
        <taxon>Burkholderiales</taxon>
        <taxon>Sphaerotilaceae</taxon>
        <taxon>Azohydromonas</taxon>
    </lineage>
</organism>
<comment type="similarity">
    <text evidence="3">Belongs to the Ahb/Nir family.</text>
</comment>
<name>A0ABU5IF65_9BURK</name>
<gene>
    <name evidence="8" type="ORF">SM757_14360</name>
</gene>
<dbReference type="PANTHER" id="PTHR43413">
    <property type="entry name" value="TRANSCRIPTIONAL REGULATOR, ASNC FAMILY"/>
    <property type="match status" value="1"/>
</dbReference>
<dbReference type="InterPro" id="IPR053953">
    <property type="entry name" value="NirdL-like_HTH"/>
</dbReference>
<evidence type="ECO:0000256" key="2">
    <source>
        <dbReference type="ARBA" id="ARBA00023444"/>
    </source>
</evidence>
<evidence type="ECO:0000313" key="8">
    <source>
        <dbReference type="EMBL" id="MDZ5457759.1"/>
    </source>
</evidence>
<evidence type="ECO:0000256" key="3">
    <source>
        <dbReference type="ARBA" id="ARBA00023457"/>
    </source>
</evidence>
<dbReference type="InterPro" id="IPR050684">
    <property type="entry name" value="HTH-Siroheme_Decarb"/>
</dbReference>
<feature type="domain" description="Siroheme decarboxylase AsnC-like ligand binding" evidence="6">
    <location>
        <begin position="91"/>
        <end position="163"/>
    </location>
</feature>
<reference evidence="8 9" key="1">
    <citation type="submission" date="2023-11" db="EMBL/GenBank/DDBJ databases">
        <title>Draft genome of Azohydromonas lata strain H1 (DSM1123), a polyhydroxyalkanoate producer.</title>
        <authorList>
            <person name="Traversa D."/>
            <person name="D'Addabbo P."/>
            <person name="Pazzani C."/>
            <person name="Manzari C."/>
            <person name="Chiara M."/>
            <person name="Scrascia M."/>
        </authorList>
    </citation>
    <scope>NUCLEOTIDE SEQUENCE [LARGE SCALE GENOMIC DNA]</scope>
    <source>
        <strain evidence="8 9">H1</strain>
    </source>
</reference>
<feature type="domain" description="Siroheme decarboxylase NirL-like HTH" evidence="7">
    <location>
        <begin position="32"/>
        <end position="73"/>
    </location>
</feature>
<dbReference type="PANTHER" id="PTHR43413:SF1">
    <property type="entry name" value="SIROHEME DECARBOXYLASE NIRL SUBUNIT"/>
    <property type="match status" value="1"/>
</dbReference>
<feature type="domain" description="Siroheme decarboxylase NirL-like HTH" evidence="7">
    <location>
        <begin position="205"/>
        <end position="251"/>
    </location>
</feature>
<evidence type="ECO:0000259" key="7">
    <source>
        <dbReference type="Pfam" id="PF22451"/>
    </source>
</evidence>
<dbReference type="Proteomes" id="UP001293718">
    <property type="component" value="Unassembled WGS sequence"/>
</dbReference>
<comment type="pathway">
    <text evidence="2">Porphyrin-containing compound metabolism.</text>
</comment>
<keyword evidence="9" id="KW-1185">Reference proteome</keyword>
<comment type="catalytic activity">
    <reaction evidence="5">
        <text>siroheme + 2 H(+) = 12,18-didecarboxysiroheme + 2 CO2</text>
        <dbReference type="Rhea" id="RHEA:19093"/>
        <dbReference type="ChEBI" id="CHEBI:15378"/>
        <dbReference type="ChEBI" id="CHEBI:16526"/>
        <dbReference type="ChEBI" id="CHEBI:60052"/>
        <dbReference type="ChEBI" id="CHEBI:140497"/>
        <dbReference type="EC" id="4.1.1.111"/>
    </reaction>
</comment>
<dbReference type="EMBL" id="JAXOJX010000022">
    <property type="protein sequence ID" value="MDZ5457759.1"/>
    <property type="molecule type" value="Genomic_DNA"/>
</dbReference>
<comment type="caution">
    <text evidence="8">The sequence shown here is derived from an EMBL/GenBank/DDBJ whole genome shotgun (WGS) entry which is preliminary data.</text>
</comment>
<feature type="domain" description="Siroheme decarboxylase AsnC-like ligand binding" evidence="6">
    <location>
        <begin position="261"/>
        <end position="348"/>
    </location>
</feature>